<dbReference type="PANTHER" id="PTHR38430:SF1">
    <property type="entry name" value="PROTEIN-ARGININE KINASE ACTIVATOR PROTEIN"/>
    <property type="match status" value="1"/>
</dbReference>
<keyword evidence="3" id="KW-1185">Reference proteome</keyword>
<dbReference type="Proteomes" id="UP001596071">
    <property type="component" value="Unassembled WGS sequence"/>
</dbReference>
<dbReference type="SUPFAM" id="SSF46600">
    <property type="entry name" value="C-terminal UvrC-binding domain of UvrB"/>
    <property type="match status" value="1"/>
</dbReference>
<reference evidence="3" key="1">
    <citation type="journal article" date="2019" name="Int. J. Syst. Evol. Microbiol.">
        <title>The Global Catalogue of Microorganisms (GCM) 10K type strain sequencing project: providing services to taxonomists for standard genome sequencing and annotation.</title>
        <authorList>
            <consortium name="The Broad Institute Genomics Platform"/>
            <consortium name="The Broad Institute Genome Sequencing Center for Infectious Disease"/>
            <person name="Wu L."/>
            <person name="Ma J."/>
        </authorList>
    </citation>
    <scope>NUCLEOTIDE SEQUENCE [LARGE SCALE GENOMIC DNA]</scope>
    <source>
        <strain evidence="3">KACC 11299</strain>
    </source>
</reference>
<dbReference type="InterPro" id="IPR036876">
    <property type="entry name" value="UVR_dom_sf"/>
</dbReference>
<feature type="domain" description="UVR" evidence="1">
    <location>
        <begin position="138"/>
        <end position="173"/>
    </location>
</feature>
<name>A0ABW0TU63_9BACL</name>
<protein>
    <submittedName>
        <fullName evidence="2">Nucleotide excision repair protein</fullName>
    </submittedName>
</protein>
<dbReference type="RefSeq" id="WP_381441606.1">
    <property type="nucleotide sequence ID" value="NZ_JBHSNP010000002.1"/>
</dbReference>
<accession>A0ABW0TU63</accession>
<dbReference type="PIRSF" id="PIRSF015034">
    <property type="entry name" value="YacH"/>
    <property type="match status" value="1"/>
</dbReference>
<dbReference type="EMBL" id="JBHSNP010000002">
    <property type="protein sequence ID" value="MFC5601923.1"/>
    <property type="molecule type" value="Genomic_DNA"/>
</dbReference>
<dbReference type="InterPro" id="IPR001943">
    <property type="entry name" value="UVR_dom"/>
</dbReference>
<gene>
    <name evidence="2" type="ORF">ACFPTP_01395</name>
</gene>
<sequence length="188" mass="21349">MLCDNCKERPASVIFTQEGMGGSTERHLCEKCAFQTQMFHFDPNQEPLSIQQFLSHWFGGSESVQPFQQSRDSMPEGPTCPDCQLTFRKFLDIGKFGCPTCYDTFREQLPRVFSKLHNGHTTHVGKIPESFNERFALKKKIEEIRLSMQDAIMAERFEDAATLRDEAKALKERLAECGNGGDGSDVDQ</sequence>
<comment type="caution">
    <text evidence="2">The sequence shown here is derived from an EMBL/GenBank/DDBJ whole genome shotgun (WGS) entry which is preliminary data.</text>
</comment>
<dbReference type="PROSITE" id="PS50151">
    <property type="entry name" value="UVR"/>
    <property type="match status" value="1"/>
</dbReference>
<evidence type="ECO:0000313" key="3">
    <source>
        <dbReference type="Proteomes" id="UP001596071"/>
    </source>
</evidence>
<dbReference type="Gene3D" id="4.10.860.10">
    <property type="entry name" value="UVR domain"/>
    <property type="match status" value="1"/>
</dbReference>
<organism evidence="2 3">
    <name type="scientific">Sporosarcina koreensis</name>
    <dbReference type="NCBI Taxonomy" id="334735"/>
    <lineage>
        <taxon>Bacteria</taxon>
        <taxon>Bacillati</taxon>
        <taxon>Bacillota</taxon>
        <taxon>Bacilli</taxon>
        <taxon>Bacillales</taxon>
        <taxon>Caryophanaceae</taxon>
        <taxon>Sporosarcina</taxon>
    </lineage>
</organism>
<evidence type="ECO:0000259" key="1">
    <source>
        <dbReference type="PROSITE" id="PS50151"/>
    </source>
</evidence>
<dbReference type="PANTHER" id="PTHR38430">
    <property type="entry name" value="PROTEIN-ARGININE KINASE ACTIVATOR PROTEIN"/>
    <property type="match status" value="1"/>
</dbReference>
<dbReference type="InterPro" id="IPR025542">
    <property type="entry name" value="YacH"/>
</dbReference>
<proteinExistence type="predicted"/>
<evidence type="ECO:0000313" key="2">
    <source>
        <dbReference type="EMBL" id="MFC5601923.1"/>
    </source>
</evidence>